<evidence type="ECO:0000313" key="8">
    <source>
        <dbReference type="Proteomes" id="UP000075787"/>
    </source>
</evidence>
<evidence type="ECO:0000256" key="3">
    <source>
        <dbReference type="ARBA" id="ARBA00022729"/>
    </source>
</evidence>
<dbReference type="EMBL" id="LPZR01000064">
    <property type="protein sequence ID" value="KYO55419.1"/>
    <property type="molecule type" value="Genomic_DNA"/>
</dbReference>
<accession>A0A162LKQ8</accession>
<evidence type="ECO:0000313" key="7">
    <source>
        <dbReference type="EMBL" id="KYO55419.1"/>
    </source>
</evidence>
<dbReference type="SUPFAM" id="SSF53955">
    <property type="entry name" value="Lysozyme-like"/>
    <property type="match status" value="1"/>
</dbReference>
<dbReference type="Gene3D" id="1.10.530.10">
    <property type="match status" value="1"/>
</dbReference>
<dbReference type="PANTHER" id="PTHR37423:SF2">
    <property type="entry name" value="MEMBRANE-BOUND LYTIC MUREIN TRANSGLYCOSYLASE C"/>
    <property type="match status" value="1"/>
</dbReference>
<proteinExistence type="inferred from homology"/>
<keyword evidence="5" id="KW-1133">Transmembrane helix</keyword>
<organism evidence="7 8">
    <name type="scientific">Tistrella mobilis</name>
    <dbReference type="NCBI Taxonomy" id="171437"/>
    <lineage>
        <taxon>Bacteria</taxon>
        <taxon>Pseudomonadati</taxon>
        <taxon>Pseudomonadota</taxon>
        <taxon>Alphaproteobacteria</taxon>
        <taxon>Geminicoccales</taxon>
        <taxon>Geminicoccaceae</taxon>
        <taxon>Tistrella</taxon>
    </lineage>
</organism>
<comment type="similarity">
    <text evidence="1">Belongs to the transglycosylase Slt family.</text>
</comment>
<protein>
    <recommendedName>
        <fullName evidence="6">Transglycosylase SLT domain-containing protein</fullName>
    </recommendedName>
</protein>
<feature type="domain" description="Transglycosylase SLT" evidence="6">
    <location>
        <begin position="473"/>
        <end position="574"/>
    </location>
</feature>
<feature type="compositionally biased region" description="Basic and acidic residues" evidence="4">
    <location>
        <begin position="164"/>
        <end position="178"/>
    </location>
</feature>
<dbReference type="InterPro" id="IPR023346">
    <property type="entry name" value="Lysozyme-like_dom_sf"/>
</dbReference>
<keyword evidence="5" id="KW-0472">Membrane</keyword>
<sequence>MASESNDARHQPRSARSFARAIVAPAVALALLLGGPVASGVFITRAHAETSLPTGLETADDADFGMAGFGLVDSFEEWPQVLSDADAERYARIFALQSDGRFDEADRLIARLGDRLLMGHVTEQRLMHPTAYTASYDELRDWMAFYGDHPDAERIYALAMKRRPGGEARPREPERPEETAMPVASRQPSTIDQLDSYSAADRLKGAQAKRARALEAQIAARIRKGEAEAAEKLIGSAEVQKLFDRPALDQARIRVASLHLMQGQIARAYDLAGPAADRSAAIVPYGHWTAGLAAWKLGRVETARRHFELFARTAGLSAWNEAAGAFWAARTNMALGDFDTAQTWLDRAARQPLTFYGQIARAMLGAPTGDVWQPSLAGGVTPGLRRALLQNEGARRALALAQIGEYDRAAGEVELVAAAAAPEEAPAVVELAEQVNAPEAATVIGRKVAAASGMPDVASIFPVPDYTPRGGFSVDRALLYALARKESNFNPHAVSPAGARGLMQLMPGTAQLVANSLGLGGGLSLSRPDVNLQLGQAYLRRLMDEPYIGNNLVNVLVAYNAGPGNLRRWQDGRGISADDDPLFFVETIPVAETRDFLEQVLTNLWIYRNRLGQTSPSLAALAEGDWPSYETIDGNVGSDNAAIASRR</sequence>
<evidence type="ECO:0000259" key="6">
    <source>
        <dbReference type="Pfam" id="PF01464"/>
    </source>
</evidence>
<gene>
    <name evidence="7" type="ORF">AUP44_23555</name>
</gene>
<keyword evidence="3" id="KW-0732">Signal</keyword>
<evidence type="ECO:0000256" key="2">
    <source>
        <dbReference type="ARBA" id="ARBA00009387"/>
    </source>
</evidence>
<dbReference type="GO" id="GO:0000270">
    <property type="term" value="P:peptidoglycan metabolic process"/>
    <property type="evidence" value="ECO:0007669"/>
    <property type="project" value="InterPro"/>
</dbReference>
<dbReference type="AlphaFoldDB" id="A0A162LKQ8"/>
<evidence type="ECO:0000256" key="4">
    <source>
        <dbReference type="SAM" id="MobiDB-lite"/>
    </source>
</evidence>
<dbReference type="Gene3D" id="1.25.20.10">
    <property type="entry name" value="Bacterial muramidases"/>
    <property type="match status" value="1"/>
</dbReference>
<dbReference type="PANTHER" id="PTHR37423">
    <property type="entry name" value="SOLUBLE LYTIC MUREIN TRANSGLYCOSYLASE-RELATED"/>
    <property type="match status" value="1"/>
</dbReference>
<comment type="similarity">
    <text evidence="2">Belongs to the virb1 family.</text>
</comment>
<dbReference type="PROSITE" id="PS00922">
    <property type="entry name" value="TRANSGLYCOSYLASE"/>
    <property type="match status" value="1"/>
</dbReference>
<evidence type="ECO:0000256" key="1">
    <source>
        <dbReference type="ARBA" id="ARBA00007734"/>
    </source>
</evidence>
<keyword evidence="5" id="KW-0812">Transmembrane</keyword>
<dbReference type="CDD" id="cd13401">
    <property type="entry name" value="Slt70-like"/>
    <property type="match status" value="1"/>
</dbReference>
<dbReference type="Proteomes" id="UP000075787">
    <property type="component" value="Unassembled WGS sequence"/>
</dbReference>
<name>A0A162LKQ8_9PROT</name>
<evidence type="ECO:0000256" key="5">
    <source>
        <dbReference type="SAM" id="Phobius"/>
    </source>
</evidence>
<dbReference type="InterPro" id="IPR008258">
    <property type="entry name" value="Transglycosylase_SLT_dom_1"/>
</dbReference>
<dbReference type="InterPro" id="IPR000189">
    <property type="entry name" value="Transglyc_AS"/>
</dbReference>
<feature type="transmembrane region" description="Helical" evidence="5">
    <location>
        <begin position="21"/>
        <end position="43"/>
    </location>
</feature>
<dbReference type="GO" id="GO:0016020">
    <property type="term" value="C:membrane"/>
    <property type="evidence" value="ECO:0007669"/>
    <property type="project" value="InterPro"/>
</dbReference>
<dbReference type="GO" id="GO:0042597">
    <property type="term" value="C:periplasmic space"/>
    <property type="evidence" value="ECO:0007669"/>
    <property type="project" value="InterPro"/>
</dbReference>
<dbReference type="GO" id="GO:0004553">
    <property type="term" value="F:hydrolase activity, hydrolyzing O-glycosyl compounds"/>
    <property type="evidence" value="ECO:0007669"/>
    <property type="project" value="InterPro"/>
</dbReference>
<dbReference type="GO" id="GO:0008933">
    <property type="term" value="F:peptidoglycan lytic transglycosylase activity"/>
    <property type="evidence" value="ECO:0007669"/>
    <property type="project" value="InterPro"/>
</dbReference>
<comment type="caution">
    <text evidence="7">The sequence shown here is derived from an EMBL/GenBank/DDBJ whole genome shotgun (WGS) entry which is preliminary data.</text>
</comment>
<dbReference type="SUPFAM" id="SSF48435">
    <property type="entry name" value="Bacterial muramidases"/>
    <property type="match status" value="1"/>
</dbReference>
<feature type="region of interest" description="Disordered" evidence="4">
    <location>
        <begin position="163"/>
        <end position="189"/>
    </location>
</feature>
<dbReference type="InterPro" id="IPR008939">
    <property type="entry name" value="Lytic_TGlycosylase_superhlx_U"/>
</dbReference>
<reference evidence="7 8" key="1">
    <citation type="submission" date="2015-12" db="EMBL/GenBank/DDBJ databases">
        <title>Genome sequence of Tistrella mobilis MCCC 1A02139.</title>
        <authorList>
            <person name="Lu L."/>
            <person name="Lai Q."/>
            <person name="Shao Z."/>
            <person name="Qian P."/>
        </authorList>
    </citation>
    <scope>NUCLEOTIDE SEQUENCE [LARGE SCALE GENOMIC DNA]</scope>
    <source>
        <strain evidence="7 8">MCCC 1A02139</strain>
    </source>
</reference>
<dbReference type="Pfam" id="PF01464">
    <property type="entry name" value="SLT"/>
    <property type="match status" value="1"/>
</dbReference>